<protein>
    <submittedName>
        <fullName evidence="1">Uncharacterized protein</fullName>
    </submittedName>
</protein>
<reference evidence="1 2" key="1">
    <citation type="submission" date="2017-12" db="EMBL/GenBank/DDBJ databases">
        <authorList>
            <person name="Paulsen S."/>
            <person name="Gram L.K."/>
        </authorList>
    </citation>
    <scope>NUCLEOTIDE SEQUENCE [LARGE SCALE GENOMIC DNA]</scope>
    <source>
        <strain evidence="1 2">S1607</strain>
    </source>
</reference>
<gene>
    <name evidence="1" type="ORF">CWB74_02690</name>
</gene>
<evidence type="ECO:0000313" key="1">
    <source>
        <dbReference type="EMBL" id="TMN81169.1"/>
    </source>
</evidence>
<dbReference type="AlphaFoldDB" id="A0AAQ2EWP1"/>
<reference evidence="2" key="2">
    <citation type="submission" date="2019-06" db="EMBL/GenBank/DDBJ databases">
        <title>Co-occurence of chitin degradation, pigmentation and bioactivity in marine Pseudoalteromonas.</title>
        <authorList>
            <person name="Sonnenschein E.C."/>
            <person name="Bech P.K."/>
        </authorList>
    </citation>
    <scope>NUCLEOTIDE SEQUENCE [LARGE SCALE GENOMIC DNA]</scope>
    <source>
        <strain evidence="2">S1607</strain>
    </source>
</reference>
<evidence type="ECO:0000313" key="2">
    <source>
        <dbReference type="Proteomes" id="UP000305423"/>
    </source>
</evidence>
<sequence length="215" mass="24541">MRDLKYLLSKTELHSLNETHSDIPFLKRNTNIAIIDDEDFPELDSFRNSGFQVTQYHDINSFDQLQSYPVIVCDIQGVGKNFGHSGEGAYIVQELKLQYPDKYIIVVSSKAASITISKMTDCADEKIIRGNNDALMAALNNGIQAVGSKVQRWKRLRNFLITQKDMDLFELWKLEQQFINAMKNNSSNTFEKYVTKHSSDVAKGMLINFISSLVF</sequence>
<accession>A0AAQ2EWP1</accession>
<dbReference type="Proteomes" id="UP000305423">
    <property type="component" value="Unassembled WGS sequence"/>
</dbReference>
<name>A0AAQ2EWP1_PSEO7</name>
<organism evidence="1 2">
    <name type="scientific">Pseudoalteromonas piscicida</name>
    <dbReference type="NCBI Taxonomy" id="43662"/>
    <lineage>
        <taxon>Bacteria</taxon>
        <taxon>Pseudomonadati</taxon>
        <taxon>Pseudomonadota</taxon>
        <taxon>Gammaproteobacteria</taxon>
        <taxon>Alteromonadales</taxon>
        <taxon>Pseudoalteromonadaceae</taxon>
        <taxon>Pseudoalteromonas</taxon>
    </lineage>
</organism>
<proteinExistence type="predicted"/>
<comment type="caution">
    <text evidence="1">The sequence shown here is derived from an EMBL/GenBank/DDBJ whole genome shotgun (WGS) entry which is preliminary data.</text>
</comment>
<dbReference type="EMBL" id="PNEL01000008">
    <property type="protein sequence ID" value="TMN81169.1"/>
    <property type="molecule type" value="Genomic_DNA"/>
</dbReference>
<dbReference type="RefSeq" id="WP_045963581.1">
    <property type="nucleotide sequence ID" value="NZ_JXXW01000024.1"/>
</dbReference>